<dbReference type="Proteomes" id="UP000005084">
    <property type="component" value="Unassembled WGS sequence"/>
</dbReference>
<dbReference type="SMART" id="SM00530">
    <property type="entry name" value="HTH_XRE"/>
    <property type="match status" value="1"/>
</dbReference>
<dbReference type="GO" id="GO:0003677">
    <property type="term" value="F:DNA binding"/>
    <property type="evidence" value="ECO:0007669"/>
    <property type="project" value="InterPro"/>
</dbReference>
<dbReference type="InterPro" id="IPR013975">
    <property type="entry name" value="Tscrpt_reg_BetR_N"/>
</dbReference>
<protein>
    <recommendedName>
        <fullName evidence="1">HTH cro/C1-type domain-containing protein</fullName>
    </recommendedName>
</protein>
<dbReference type="InterPro" id="IPR001387">
    <property type="entry name" value="Cro/C1-type_HTH"/>
</dbReference>
<dbReference type="SUPFAM" id="SSF47413">
    <property type="entry name" value="lambda repressor-like DNA-binding domains"/>
    <property type="match status" value="1"/>
</dbReference>
<dbReference type="PROSITE" id="PS50943">
    <property type="entry name" value="HTH_CROC1"/>
    <property type="match status" value="1"/>
</dbReference>
<accession>C5E8S7</accession>
<dbReference type="AlphaFoldDB" id="C5E8S7"/>
<dbReference type="CDD" id="cd00093">
    <property type="entry name" value="HTH_XRE"/>
    <property type="match status" value="1"/>
</dbReference>
<organism evidence="2">
    <name type="scientific">Bifidobacterium longum subsp. infantis CCUG 52486</name>
    <dbReference type="NCBI Taxonomy" id="537937"/>
    <lineage>
        <taxon>Bacteria</taxon>
        <taxon>Bacillati</taxon>
        <taxon>Actinomycetota</taxon>
        <taxon>Actinomycetes</taxon>
        <taxon>Bifidobacteriales</taxon>
        <taxon>Bifidobacteriaceae</taxon>
        <taxon>Bifidobacterium</taxon>
    </lineage>
</organism>
<gene>
    <name evidence="2" type="ORF">BLIG_00371</name>
</gene>
<reference evidence="2" key="1">
    <citation type="submission" date="2008-08" db="EMBL/GenBank/DDBJ databases">
        <title>Annotation of Bifidobacterium longum subsp. infantis CCUG 52486.</title>
        <authorList>
            <consortium name="The Broad Institute Genome Sequencing Platform"/>
            <person name="Gougoulias C."/>
            <person name="Tuohy K.M."/>
            <person name="Gibson G.R."/>
            <person name="Ward D."/>
            <person name="Mehta T."/>
            <person name="Young S."/>
            <person name="Jaffe D."/>
            <person name="Gnerre S."/>
            <person name="Berlin A."/>
            <person name="Heiman D."/>
            <person name="Hepburn T."/>
            <person name="Shea T."/>
            <person name="Sykes S."/>
            <person name="Alvarado L."/>
            <person name="Kodira C."/>
            <person name="Borodovsky M."/>
            <person name="Lander E."/>
            <person name="Galagan J."/>
            <person name="Nusbaum C."/>
            <person name="Birren B."/>
        </authorList>
    </citation>
    <scope>NUCLEOTIDE SEQUENCE [LARGE SCALE GENOMIC DNA]</scope>
    <source>
        <strain evidence="2">CCUG 52486</strain>
    </source>
</reference>
<evidence type="ECO:0000259" key="1">
    <source>
        <dbReference type="PROSITE" id="PS50943"/>
    </source>
</evidence>
<sequence length="112" mass="12046">MRVVSVENSLYANLVRMTAVMEAPRAAEPAAGKADDLQAIVTRNIRVAMALRGVNQKDLAKVLGIATSSMSQKFTGKTLWNLVDIEKASGFFNVKPEALVAGHGFEPWTSGL</sequence>
<name>C5E8S7_BIFLI</name>
<dbReference type="InterPro" id="IPR010982">
    <property type="entry name" value="Lambda_DNA-bd_dom_sf"/>
</dbReference>
<dbReference type="Gene3D" id="1.10.260.40">
    <property type="entry name" value="lambda repressor-like DNA-binding domains"/>
    <property type="match status" value="1"/>
</dbReference>
<feature type="domain" description="HTH cro/C1-type" evidence="1">
    <location>
        <begin position="45"/>
        <end position="99"/>
    </location>
</feature>
<dbReference type="Pfam" id="PF08667">
    <property type="entry name" value="BetR"/>
    <property type="match status" value="1"/>
</dbReference>
<evidence type="ECO:0000313" key="2">
    <source>
        <dbReference type="EMBL" id="EEQ54421.1"/>
    </source>
</evidence>
<proteinExistence type="predicted"/>
<dbReference type="EMBL" id="DS990238">
    <property type="protein sequence ID" value="EEQ54421.1"/>
    <property type="molecule type" value="Genomic_DNA"/>
</dbReference>
<dbReference type="HOGENOM" id="CLU_2140997_0_0_11"/>